<organism evidence="4 5">
    <name type="scientific">Candidatus Paraburkholderia kirkii UZHbot1</name>
    <dbReference type="NCBI Taxonomy" id="1055526"/>
    <lineage>
        <taxon>Bacteria</taxon>
        <taxon>Pseudomonadati</taxon>
        <taxon>Pseudomonadota</taxon>
        <taxon>Betaproteobacteria</taxon>
        <taxon>Burkholderiales</taxon>
        <taxon>Burkholderiaceae</taxon>
        <taxon>Paraburkholderia</taxon>
    </lineage>
</organism>
<name>G4M6X7_9BURK</name>
<dbReference type="BioCyc" id="CBUR1055526:G10QW-2292-MONOMER"/>
<dbReference type="InterPro" id="IPR007848">
    <property type="entry name" value="Small_mtfrase_dom"/>
</dbReference>
<dbReference type="Pfam" id="PF05175">
    <property type="entry name" value="MTS"/>
    <property type="match status" value="1"/>
</dbReference>
<keyword evidence="1 4" id="KW-0489">Methyltransferase</keyword>
<keyword evidence="1 4" id="KW-0808">Transferase</keyword>
<dbReference type="SUPFAM" id="SSF53335">
    <property type="entry name" value="S-adenosyl-L-methionine-dependent methyltransferases"/>
    <property type="match status" value="1"/>
</dbReference>
<protein>
    <submittedName>
        <fullName evidence="4">Methylase of polypeptide chain release factors</fullName>
    </submittedName>
</protein>
<gene>
    <name evidence="4" type="ORF">BKIR_c153_0157</name>
</gene>
<dbReference type="InterPro" id="IPR050320">
    <property type="entry name" value="N5-glutamine_MTase"/>
</dbReference>
<dbReference type="PANTHER" id="PTHR18895:SF74">
    <property type="entry name" value="MTRF1L RELEASE FACTOR GLUTAMINE METHYLTRANSFERASE"/>
    <property type="match status" value="1"/>
</dbReference>
<proteinExistence type="predicted"/>
<dbReference type="GO" id="GO:0032259">
    <property type="term" value="P:methylation"/>
    <property type="evidence" value="ECO:0007669"/>
    <property type="project" value="UniProtKB-KW"/>
</dbReference>
<evidence type="ECO:0000259" key="3">
    <source>
        <dbReference type="Pfam" id="PF05175"/>
    </source>
</evidence>
<evidence type="ECO:0000313" key="4">
    <source>
        <dbReference type="EMBL" id="CCD36904.1"/>
    </source>
</evidence>
<evidence type="ECO:0000313" key="5">
    <source>
        <dbReference type="Proteomes" id="UP000003511"/>
    </source>
</evidence>
<dbReference type="AlphaFoldDB" id="G4M6X7"/>
<dbReference type="HOGENOM" id="CLU_046655_1_0_4"/>
<feature type="domain" description="Methyltransferase small" evidence="3">
    <location>
        <begin position="288"/>
        <end position="406"/>
    </location>
</feature>
<dbReference type="InterPro" id="IPR029063">
    <property type="entry name" value="SAM-dependent_MTases_sf"/>
</dbReference>
<sequence>MRREVELRGKGSRADCGENSELHSAMAFGKGSIVPEVMKSTGTYRAENVHAATARPKRPHNAASSVLQFISRLPRTARASFLIDMQSKNTAPQRLEWEEDGESRFARWRSESGNPPPRRLVIGHDQMTADHAYRLACEGTAILWRGDFQNARQLRQAIARRIDNKPRKAKKPAAETSPVDRFNLHRLAQSQRARTLAMLILPLDEQYAVPLRRAPDVRQACEEAYGPSSGEASVVSLREVLGLIGAHEWRKKGVEIGALGDRIHPYYGVFSPVRDEYVDLVANQPLPARELAFDIGTGTGVLAAVLAKRGVARVVATEVDARALACARENIRRLGLDRQVEVVETNLFPEGRAPLVVCNPPWLPARPSSAIEHAIYDPDSRMLRGFLDGLAAHLTPGGEGWLILSDFAEHLGLRTRVQLQEWIDAAGLKVDGRIDIKPHHPRATDKTDSLHAARSAEVTSLWRLVAP</sequence>
<dbReference type="PANTHER" id="PTHR18895">
    <property type="entry name" value="HEMK METHYLTRANSFERASE"/>
    <property type="match status" value="1"/>
</dbReference>
<dbReference type="Proteomes" id="UP000003511">
    <property type="component" value="Unassembled WGS sequence"/>
</dbReference>
<dbReference type="GO" id="GO:0036009">
    <property type="term" value="F:protein-glutamine N-methyltransferase activity"/>
    <property type="evidence" value="ECO:0007669"/>
    <property type="project" value="TreeGrafter"/>
</dbReference>
<reference evidence="4 5" key="1">
    <citation type="submission" date="2011-09" db="EMBL/GenBank/DDBJ databases">
        <authorList>
            <person name="Carlier A."/>
        </authorList>
    </citation>
    <scope>NUCLEOTIDE SEQUENCE [LARGE SCALE GENOMIC DNA]</scope>
    <source>
        <strain evidence="4 5">UZHbot1</strain>
    </source>
</reference>
<comment type="caution">
    <text evidence="4">The sequence shown here is derived from an EMBL/GenBank/DDBJ whole genome shotgun (WGS) entry which is preliminary data.</text>
</comment>
<keyword evidence="5" id="KW-1185">Reference proteome</keyword>
<evidence type="ECO:0000256" key="2">
    <source>
        <dbReference type="ARBA" id="ARBA00022691"/>
    </source>
</evidence>
<reference evidence="4 5" key="2">
    <citation type="submission" date="2011-10" db="EMBL/GenBank/DDBJ databases">
        <title>Draft genome sequence of Candidatus Burkholderia kirkii.</title>
        <authorList>
            <person name="Carlier A.L."/>
            <person name="Eberl L."/>
        </authorList>
    </citation>
    <scope>NUCLEOTIDE SEQUENCE [LARGE SCALE GENOMIC DNA]</scope>
    <source>
        <strain evidence="4 5">UZHbot1</strain>
    </source>
</reference>
<accession>G4M6X7</accession>
<dbReference type="STRING" id="1055526.BKIR_c153_0157"/>
<keyword evidence="2" id="KW-0949">S-adenosyl-L-methionine</keyword>
<dbReference type="Gene3D" id="3.40.50.150">
    <property type="entry name" value="Vaccinia Virus protein VP39"/>
    <property type="match status" value="1"/>
</dbReference>
<dbReference type="CDD" id="cd02440">
    <property type="entry name" value="AdoMet_MTases"/>
    <property type="match status" value="1"/>
</dbReference>
<dbReference type="EMBL" id="CAFE01000066">
    <property type="protein sequence ID" value="CCD36904.1"/>
    <property type="molecule type" value="Genomic_DNA"/>
</dbReference>
<evidence type="ECO:0000256" key="1">
    <source>
        <dbReference type="ARBA" id="ARBA00022603"/>
    </source>
</evidence>